<dbReference type="PANTHER" id="PTHR35535:SF2">
    <property type="entry name" value="DUF306 DOMAIN-CONTAINING PROTEIN"/>
    <property type="match status" value="1"/>
</dbReference>
<dbReference type="Pfam" id="PF04170">
    <property type="entry name" value="NlpE"/>
    <property type="match status" value="1"/>
</dbReference>
<dbReference type="EMBL" id="JAGGJA010000007">
    <property type="protein sequence ID" value="MCW9707479.1"/>
    <property type="molecule type" value="Genomic_DNA"/>
</dbReference>
<dbReference type="PROSITE" id="PS51257">
    <property type="entry name" value="PROKAR_LIPOPROTEIN"/>
    <property type="match status" value="1"/>
</dbReference>
<reference evidence="2 3" key="1">
    <citation type="submission" date="2021-03" db="EMBL/GenBank/DDBJ databases">
        <title>Aliifodinibius sp. nov., a new bacterium isolated from saline soil.</title>
        <authorList>
            <person name="Galisteo C."/>
            <person name="De La Haba R."/>
            <person name="Sanchez-Porro C."/>
            <person name="Ventosa A."/>
        </authorList>
    </citation>
    <scope>NUCLEOTIDE SEQUENCE [LARGE SCALE GENOMIC DNA]</scope>
    <source>
        <strain evidence="2 3">1BSP15-2V2</strain>
    </source>
</reference>
<proteinExistence type="predicted"/>
<dbReference type="PANTHER" id="PTHR35535">
    <property type="entry name" value="HEAT SHOCK PROTEIN HSLJ"/>
    <property type="match status" value="1"/>
</dbReference>
<comment type="caution">
    <text evidence="2">The sequence shown here is derived from an EMBL/GenBank/DDBJ whole genome shotgun (WGS) entry which is preliminary data.</text>
</comment>
<dbReference type="Proteomes" id="UP001207918">
    <property type="component" value="Unassembled WGS sequence"/>
</dbReference>
<protein>
    <submittedName>
        <fullName evidence="2">Copper resistance protein NlpE N-terminal domain-containing protein</fullName>
    </submittedName>
</protein>
<organism evidence="2 3">
    <name type="scientific">Fodinibius salsisoli</name>
    <dbReference type="NCBI Taxonomy" id="2820877"/>
    <lineage>
        <taxon>Bacteria</taxon>
        <taxon>Pseudomonadati</taxon>
        <taxon>Balneolota</taxon>
        <taxon>Balneolia</taxon>
        <taxon>Balneolales</taxon>
        <taxon>Balneolaceae</taxon>
        <taxon>Fodinibius</taxon>
    </lineage>
</organism>
<evidence type="ECO:0000313" key="3">
    <source>
        <dbReference type="Proteomes" id="UP001207918"/>
    </source>
</evidence>
<gene>
    <name evidence="2" type="ORF">J6I44_11490</name>
</gene>
<evidence type="ECO:0000259" key="1">
    <source>
        <dbReference type="Pfam" id="PF03724"/>
    </source>
</evidence>
<evidence type="ECO:0000313" key="2">
    <source>
        <dbReference type="EMBL" id="MCW9707479.1"/>
    </source>
</evidence>
<keyword evidence="3" id="KW-1185">Reference proteome</keyword>
<feature type="domain" description="DUF306" evidence="1">
    <location>
        <begin position="259"/>
        <end position="362"/>
    </location>
</feature>
<dbReference type="Pfam" id="PF03724">
    <property type="entry name" value="META"/>
    <property type="match status" value="1"/>
</dbReference>
<dbReference type="Gene3D" id="2.40.128.270">
    <property type="match status" value="1"/>
</dbReference>
<dbReference type="InterPro" id="IPR005184">
    <property type="entry name" value="DUF306_Meta_HslJ"/>
</dbReference>
<dbReference type="InterPro" id="IPR038670">
    <property type="entry name" value="HslJ-like_sf"/>
</dbReference>
<name>A0ABT3PNQ3_9BACT</name>
<sequence length="366" mass="40064">MQRILILLVFISGAVILGGCSGQSEDTTSTQTIQSLEGATYSGIIPCADCPGILYEISFDETQKYSASSIYIGESNRPFTESGSWSVENDTLIVLKGDSGDQARQFALDDSSLVMLDQEGNRITGSLADHYVLDLKDASDKDDSMKWAELREQGVDFRAAGNEPFWGLAIDYDSEMNFHTLGGDSIQVPVPDMEQDTASAARTLVTETESGVLTVALHPTGCIDNMSGEVFTHGVVVDYDGTSYRGCGNVINDRYSLHDFWTLHALKGKEVSKQDSLRKVPDLQFDLKNNKVYGNNGCNQINGNLVTVTDDSLSFGQMISTKMACPGDMEARFMDALQQVNSYTIEQGQLLLLSDNDTLMTFHRAE</sequence>
<dbReference type="Gene3D" id="2.40.128.640">
    <property type="match status" value="1"/>
</dbReference>
<accession>A0ABT3PNQ3</accession>
<dbReference type="RefSeq" id="WP_265766266.1">
    <property type="nucleotide sequence ID" value="NZ_JAGGJA010000007.1"/>
</dbReference>
<dbReference type="InterPro" id="IPR007298">
    <property type="entry name" value="Cu-R_lipoprotein_NlpE"/>
</dbReference>
<dbReference type="InterPro" id="IPR053147">
    <property type="entry name" value="Hsp_HslJ-like"/>
</dbReference>